<dbReference type="Proteomes" id="UP000307378">
    <property type="component" value="Unassembled WGS sequence"/>
</dbReference>
<dbReference type="EMBL" id="STGU01000006">
    <property type="protein sequence ID" value="THV35278.1"/>
    <property type="molecule type" value="Genomic_DNA"/>
</dbReference>
<evidence type="ECO:0000256" key="2">
    <source>
        <dbReference type="SAM" id="Phobius"/>
    </source>
</evidence>
<sequence>MITFRSRLVLAGVGMVAFAAGLMFVTWLSIAPTEERTRMYATLPDPREMAGKQRIFVSGHSLTSRTMLNDLQEIAAASGLATSWEGQLADGSSIRDRSLGQDPSRRWSGFEHGQRADGSPADVQAILKSAVENGDRFEALLITEQHRVLDSLVWQGTKQYLRAYRDAFTTLNPQADVLFFTPWIDLSDKDDPTEWIAYERAAWPVWKCIVADVNQGIEVGGNRAIRMIPASLALAELVEHLKDNPDQPGFEGRRGSDLTDTLFSDRVHLTPLGSRFVAAVTAAVLYGGLPSEQPPDNVPADQARTVQKFAANFVDEIRRKEPTFGAECGRTVGWAFASHYTGYIEKTYNRSEMGFVRAKLRRMIDFLRFAQAS</sequence>
<evidence type="ECO:0000256" key="1">
    <source>
        <dbReference type="SAM" id="MobiDB-lite"/>
    </source>
</evidence>
<evidence type="ECO:0008006" key="5">
    <source>
        <dbReference type="Google" id="ProtNLM"/>
    </source>
</evidence>
<proteinExistence type="predicted"/>
<dbReference type="RefSeq" id="WP_136540898.1">
    <property type="nucleotide sequence ID" value="NZ_STGU01000006.1"/>
</dbReference>
<protein>
    <recommendedName>
        <fullName evidence="5">SGNH/GDSL hydrolase family protein</fullName>
    </recommendedName>
</protein>
<reference evidence="3 4" key="1">
    <citation type="submission" date="2019-04" db="EMBL/GenBank/DDBJ databases">
        <title>genome sequence of strain W3.</title>
        <authorList>
            <person name="Gao J."/>
            <person name="Sun J."/>
        </authorList>
    </citation>
    <scope>NUCLEOTIDE SEQUENCE [LARGE SCALE GENOMIC DNA]</scope>
    <source>
        <strain evidence="3 4">W3</strain>
    </source>
</reference>
<feature type="compositionally biased region" description="Basic and acidic residues" evidence="1">
    <location>
        <begin position="93"/>
        <end position="115"/>
    </location>
</feature>
<evidence type="ECO:0000313" key="4">
    <source>
        <dbReference type="Proteomes" id="UP000307378"/>
    </source>
</evidence>
<dbReference type="InterPro" id="IPR036514">
    <property type="entry name" value="SGNH_hydro_sf"/>
</dbReference>
<keyword evidence="2" id="KW-0472">Membrane</keyword>
<name>A0A4S8PV00_9HYPH</name>
<evidence type="ECO:0000313" key="3">
    <source>
        <dbReference type="EMBL" id="THV35278.1"/>
    </source>
</evidence>
<dbReference type="GO" id="GO:0016788">
    <property type="term" value="F:hydrolase activity, acting on ester bonds"/>
    <property type="evidence" value="ECO:0007669"/>
    <property type="project" value="UniProtKB-ARBA"/>
</dbReference>
<dbReference type="Gene3D" id="3.40.50.1110">
    <property type="entry name" value="SGNH hydrolase"/>
    <property type="match status" value="1"/>
</dbReference>
<organism evidence="3 4">
    <name type="scientific">Rhizobium rosettiformans W3</name>
    <dbReference type="NCBI Taxonomy" id="538378"/>
    <lineage>
        <taxon>Bacteria</taxon>
        <taxon>Pseudomonadati</taxon>
        <taxon>Pseudomonadota</taxon>
        <taxon>Alphaproteobacteria</taxon>
        <taxon>Hyphomicrobiales</taxon>
        <taxon>Rhizobiaceae</taxon>
        <taxon>Rhizobium/Agrobacterium group</taxon>
        <taxon>Rhizobium</taxon>
    </lineage>
</organism>
<comment type="caution">
    <text evidence="3">The sequence shown here is derived from an EMBL/GenBank/DDBJ whole genome shotgun (WGS) entry which is preliminary data.</text>
</comment>
<dbReference type="AlphaFoldDB" id="A0A4S8PV00"/>
<feature type="region of interest" description="Disordered" evidence="1">
    <location>
        <begin position="93"/>
        <end position="117"/>
    </location>
</feature>
<feature type="transmembrane region" description="Helical" evidence="2">
    <location>
        <begin position="7"/>
        <end position="30"/>
    </location>
</feature>
<accession>A0A4S8PV00</accession>
<keyword evidence="2" id="KW-1133">Transmembrane helix</keyword>
<gene>
    <name evidence="3" type="ORF">FAA86_12130</name>
</gene>
<keyword evidence="2" id="KW-0812">Transmembrane</keyword>